<sequence>ARDGSISGAASGKQLSAAFNLKQGDVGPPLNLGQNWLVYRVREKVQADPANFEAQKKQLTAELLQSKREVGFEAFRSALSDRLLKEGKLKLMPEKLKTFGRLT</sequence>
<proteinExistence type="predicted"/>
<dbReference type="AlphaFoldDB" id="A0A7V8NTB4"/>
<gene>
    <name evidence="2" type="ORF">HRJ53_18645</name>
</gene>
<dbReference type="Proteomes" id="UP000567293">
    <property type="component" value="Unassembled WGS sequence"/>
</dbReference>
<protein>
    <submittedName>
        <fullName evidence="2">Peptidyl-prolyl cis-trans isomerase</fullName>
    </submittedName>
</protein>
<dbReference type="InterPro" id="IPR000297">
    <property type="entry name" value="PPIase_PpiC"/>
</dbReference>
<evidence type="ECO:0000259" key="1">
    <source>
        <dbReference type="Pfam" id="PF13145"/>
    </source>
</evidence>
<dbReference type="EMBL" id="JACDQQ010001781">
    <property type="protein sequence ID" value="MBA0087006.1"/>
    <property type="molecule type" value="Genomic_DNA"/>
</dbReference>
<feature type="domain" description="PpiC" evidence="1">
    <location>
        <begin position="16"/>
        <end position="54"/>
    </location>
</feature>
<keyword evidence="2" id="KW-0413">Isomerase</keyword>
<accession>A0A7V8NTB4</accession>
<evidence type="ECO:0000313" key="3">
    <source>
        <dbReference type="Proteomes" id="UP000567293"/>
    </source>
</evidence>
<evidence type="ECO:0000313" key="2">
    <source>
        <dbReference type="EMBL" id="MBA0087006.1"/>
    </source>
</evidence>
<organism evidence="2 3">
    <name type="scientific">Candidatus Acidiferrum panamense</name>
    <dbReference type="NCBI Taxonomy" id="2741543"/>
    <lineage>
        <taxon>Bacteria</taxon>
        <taxon>Pseudomonadati</taxon>
        <taxon>Acidobacteriota</taxon>
        <taxon>Terriglobia</taxon>
        <taxon>Candidatus Acidiferrales</taxon>
        <taxon>Candidatus Acidiferrum</taxon>
    </lineage>
</organism>
<reference evidence="2" key="1">
    <citation type="submission" date="2020-06" db="EMBL/GenBank/DDBJ databases">
        <title>Legume-microbial interactions unlock mineral nutrients during tropical forest succession.</title>
        <authorList>
            <person name="Epihov D.Z."/>
        </authorList>
    </citation>
    <scope>NUCLEOTIDE SEQUENCE [LARGE SCALE GENOMIC DNA]</scope>
    <source>
        <strain evidence="2">Pan2503</strain>
    </source>
</reference>
<keyword evidence="3" id="KW-1185">Reference proteome</keyword>
<dbReference type="GO" id="GO:0003755">
    <property type="term" value="F:peptidyl-prolyl cis-trans isomerase activity"/>
    <property type="evidence" value="ECO:0007669"/>
    <property type="project" value="InterPro"/>
</dbReference>
<comment type="caution">
    <text evidence="2">The sequence shown here is derived from an EMBL/GenBank/DDBJ whole genome shotgun (WGS) entry which is preliminary data.</text>
</comment>
<name>A0A7V8NTB4_9BACT</name>
<feature type="non-terminal residue" evidence="2">
    <location>
        <position position="1"/>
    </location>
</feature>
<dbReference type="Pfam" id="PF13145">
    <property type="entry name" value="Rotamase_2"/>
    <property type="match status" value="1"/>
</dbReference>